<dbReference type="SUPFAM" id="SSF53720">
    <property type="entry name" value="ALDH-like"/>
    <property type="match status" value="1"/>
</dbReference>
<feature type="active site" evidence="3">
    <location>
        <position position="243"/>
    </location>
</feature>
<evidence type="ECO:0000256" key="3">
    <source>
        <dbReference type="PROSITE-ProRule" id="PRU10007"/>
    </source>
</evidence>
<dbReference type="PROSITE" id="PS00687">
    <property type="entry name" value="ALDEHYDE_DEHYDR_GLU"/>
    <property type="match status" value="1"/>
</dbReference>
<evidence type="ECO:0000256" key="4">
    <source>
        <dbReference type="RuleBase" id="RU003345"/>
    </source>
</evidence>
<dbReference type="RefSeq" id="WP_344604233.1">
    <property type="nucleotide sequence ID" value="NZ_BAAAHE010000014.1"/>
</dbReference>
<name>A0ABN1GS04_9ACTN</name>
<comment type="similarity">
    <text evidence="1 4">Belongs to the aldehyde dehydrogenase family.</text>
</comment>
<evidence type="ECO:0000259" key="5">
    <source>
        <dbReference type="Pfam" id="PF00171"/>
    </source>
</evidence>
<organism evidence="6 7">
    <name type="scientific">Sporichthya brevicatena</name>
    <dbReference type="NCBI Taxonomy" id="171442"/>
    <lineage>
        <taxon>Bacteria</taxon>
        <taxon>Bacillati</taxon>
        <taxon>Actinomycetota</taxon>
        <taxon>Actinomycetes</taxon>
        <taxon>Sporichthyales</taxon>
        <taxon>Sporichthyaceae</taxon>
        <taxon>Sporichthya</taxon>
    </lineage>
</organism>
<protein>
    <submittedName>
        <fullName evidence="6">Aldehyde dehydrogenase family protein</fullName>
    </submittedName>
</protein>
<dbReference type="EMBL" id="BAAAHE010000014">
    <property type="protein sequence ID" value="GAA0617849.1"/>
    <property type="molecule type" value="Genomic_DNA"/>
</dbReference>
<reference evidence="6 7" key="1">
    <citation type="journal article" date="2019" name="Int. J. Syst. Evol. Microbiol.">
        <title>The Global Catalogue of Microorganisms (GCM) 10K type strain sequencing project: providing services to taxonomists for standard genome sequencing and annotation.</title>
        <authorList>
            <consortium name="The Broad Institute Genomics Platform"/>
            <consortium name="The Broad Institute Genome Sequencing Center for Infectious Disease"/>
            <person name="Wu L."/>
            <person name="Ma J."/>
        </authorList>
    </citation>
    <scope>NUCLEOTIDE SEQUENCE [LARGE SCALE GENOMIC DNA]</scope>
    <source>
        <strain evidence="6 7">JCM 10671</strain>
    </source>
</reference>
<dbReference type="InterPro" id="IPR016163">
    <property type="entry name" value="Ald_DH_C"/>
</dbReference>
<dbReference type="Gene3D" id="3.40.309.10">
    <property type="entry name" value="Aldehyde Dehydrogenase, Chain A, domain 2"/>
    <property type="match status" value="1"/>
</dbReference>
<dbReference type="Gene3D" id="3.40.605.10">
    <property type="entry name" value="Aldehyde Dehydrogenase, Chain A, domain 1"/>
    <property type="match status" value="1"/>
</dbReference>
<dbReference type="InterPro" id="IPR016162">
    <property type="entry name" value="Ald_DH_N"/>
</dbReference>
<gene>
    <name evidence="6" type="ORF">GCM10009547_20190</name>
</gene>
<dbReference type="InterPro" id="IPR016161">
    <property type="entry name" value="Ald_DH/histidinol_DH"/>
</dbReference>
<evidence type="ECO:0000256" key="1">
    <source>
        <dbReference type="ARBA" id="ARBA00009986"/>
    </source>
</evidence>
<accession>A0ABN1GS04</accession>
<keyword evidence="2 4" id="KW-0560">Oxidoreductase</keyword>
<sequence>MGAVSVEQILDPATGEVLGTVPNAGPAEVEKALSAARAAADGAWGRETPQGRSALLHRLLAELAAKPDHLLDVVVSETGCPVSLARTQQVALPLQHLEYWADLAARPALDPRPPVTTRRPDGSGVVGNWVVRRAPYGVVAAITPYNFPFLENVMKLGPALAAGNAVVLKPSPWTPYSALAIAEAAQRADLPPGVLTVLTGGADVGVAVTTDPRVDLISFTGSDAVGAQILAAAAPRLTKVVLELGGKSALIVRADADLDLAVRVGAASVTTHAGQGCALTTRHLVHTDVRAAYLERLAAVLDRAVVGDPRDESTTVGPLIRTGARDRVESFVAGALERGATVVSGAARVTGLPARLSGGAYYRPTVLADVENSWPVAQEEIFGPVAVVIDVRDDDEAVAVANDSPYGLAGHVVSRDTAAAMDLATRLRTGSVDLNGGPGWTNPGVPFGGWKRSGLGRENGPEGLDEYTLFQTIKYAAR</sequence>
<dbReference type="InterPro" id="IPR029510">
    <property type="entry name" value="Ald_DH_CS_GLU"/>
</dbReference>
<dbReference type="InterPro" id="IPR015590">
    <property type="entry name" value="Aldehyde_DH_dom"/>
</dbReference>
<feature type="domain" description="Aldehyde dehydrogenase" evidence="5">
    <location>
        <begin position="8"/>
        <end position="473"/>
    </location>
</feature>
<proteinExistence type="inferred from homology"/>
<evidence type="ECO:0000313" key="7">
    <source>
        <dbReference type="Proteomes" id="UP001500957"/>
    </source>
</evidence>
<evidence type="ECO:0000256" key="2">
    <source>
        <dbReference type="ARBA" id="ARBA00023002"/>
    </source>
</evidence>
<evidence type="ECO:0000313" key="6">
    <source>
        <dbReference type="EMBL" id="GAA0617849.1"/>
    </source>
</evidence>
<dbReference type="PANTHER" id="PTHR42804:SF1">
    <property type="entry name" value="ALDEHYDE DEHYDROGENASE-RELATED"/>
    <property type="match status" value="1"/>
</dbReference>
<comment type="caution">
    <text evidence="6">The sequence shown here is derived from an EMBL/GenBank/DDBJ whole genome shotgun (WGS) entry which is preliminary data.</text>
</comment>
<keyword evidence="7" id="KW-1185">Reference proteome</keyword>
<dbReference type="Proteomes" id="UP001500957">
    <property type="component" value="Unassembled WGS sequence"/>
</dbReference>
<dbReference type="Pfam" id="PF00171">
    <property type="entry name" value="Aldedh"/>
    <property type="match status" value="1"/>
</dbReference>
<dbReference type="PANTHER" id="PTHR42804">
    <property type="entry name" value="ALDEHYDE DEHYDROGENASE"/>
    <property type="match status" value="1"/>
</dbReference>